<protein>
    <recommendedName>
        <fullName evidence="1">N-acetyltransferase domain-containing protein</fullName>
    </recommendedName>
</protein>
<name>A0ABR0K569_9EURO</name>
<gene>
    <name evidence="2" type="ORF">LTR24_006663</name>
</gene>
<dbReference type="CDD" id="cd04301">
    <property type="entry name" value="NAT_SF"/>
    <property type="match status" value="1"/>
</dbReference>
<evidence type="ECO:0000313" key="2">
    <source>
        <dbReference type="EMBL" id="KAK5087472.1"/>
    </source>
</evidence>
<reference evidence="2 3" key="1">
    <citation type="submission" date="2023-08" db="EMBL/GenBank/DDBJ databases">
        <title>Black Yeasts Isolated from many extreme environments.</title>
        <authorList>
            <person name="Coleine C."/>
            <person name="Stajich J.E."/>
            <person name="Selbmann L."/>
        </authorList>
    </citation>
    <scope>NUCLEOTIDE SEQUENCE [LARGE SCALE GENOMIC DNA]</scope>
    <source>
        <strain evidence="2 3">CCFEE 5885</strain>
    </source>
</reference>
<keyword evidence="3" id="KW-1185">Reference proteome</keyword>
<dbReference type="InterPro" id="IPR000182">
    <property type="entry name" value="GNAT_dom"/>
</dbReference>
<comment type="caution">
    <text evidence="2">The sequence shown here is derived from an EMBL/GenBank/DDBJ whole genome shotgun (WGS) entry which is preliminary data.</text>
</comment>
<dbReference type="PROSITE" id="PS51186">
    <property type="entry name" value="GNAT"/>
    <property type="match status" value="1"/>
</dbReference>
<dbReference type="Proteomes" id="UP001345013">
    <property type="component" value="Unassembled WGS sequence"/>
</dbReference>
<proteinExistence type="predicted"/>
<dbReference type="InterPro" id="IPR016181">
    <property type="entry name" value="Acyl_CoA_acyltransferase"/>
</dbReference>
<dbReference type="InterPro" id="IPR052523">
    <property type="entry name" value="Trichothecene_AcTrans"/>
</dbReference>
<evidence type="ECO:0000259" key="1">
    <source>
        <dbReference type="PROSITE" id="PS51186"/>
    </source>
</evidence>
<feature type="domain" description="N-acetyltransferase" evidence="1">
    <location>
        <begin position="140"/>
        <end position="223"/>
    </location>
</feature>
<dbReference type="SUPFAM" id="SSF55729">
    <property type="entry name" value="Acyl-CoA N-acyltransferases (Nat)"/>
    <property type="match status" value="1"/>
</dbReference>
<organism evidence="2 3">
    <name type="scientific">Lithohypha guttulata</name>
    <dbReference type="NCBI Taxonomy" id="1690604"/>
    <lineage>
        <taxon>Eukaryota</taxon>
        <taxon>Fungi</taxon>
        <taxon>Dikarya</taxon>
        <taxon>Ascomycota</taxon>
        <taxon>Pezizomycotina</taxon>
        <taxon>Eurotiomycetes</taxon>
        <taxon>Chaetothyriomycetidae</taxon>
        <taxon>Chaetothyriales</taxon>
        <taxon>Trichomeriaceae</taxon>
        <taxon>Lithohypha</taxon>
    </lineage>
</organism>
<accession>A0ABR0K569</accession>
<dbReference type="Pfam" id="PF00583">
    <property type="entry name" value="Acetyltransf_1"/>
    <property type="match status" value="1"/>
</dbReference>
<dbReference type="PANTHER" id="PTHR42791:SF14">
    <property type="entry name" value="N-ACETYLTRANSFERASE DOMAIN-CONTAINING PROTEIN"/>
    <property type="match status" value="1"/>
</dbReference>
<evidence type="ECO:0000313" key="3">
    <source>
        <dbReference type="Proteomes" id="UP001345013"/>
    </source>
</evidence>
<dbReference type="PANTHER" id="PTHR42791">
    <property type="entry name" value="GNAT FAMILY ACETYLTRANSFERASE"/>
    <property type="match status" value="1"/>
</dbReference>
<dbReference type="EMBL" id="JAVRRG010000089">
    <property type="protein sequence ID" value="KAK5087472.1"/>
    <property type="molecule type" value="Genomic_DNA"/>
</dbReference>
<sequence>MPLSLHPCTASDLPHAVLTERNAFASDPFTPILFPGPFPDGTSEFRVQELAKQMAEDPTTRWLKVVDTGDGPQEQQAEVARAQSQGFGIAFAKYNVYVERRPAKGEKSGRSFGEGCNVEACELVFGTMAKTRERMLGGQKCLYLANLFADPAYGRRGAGGMLIKWGIDEARKHGLPCYVESTRRGHELYKRYGFRDLEYHATDLSKFGAPGPHETWAMVWEAEAEA</sequence>
<dbReference type="Gene3D" id="3.40.630.30">
    <property type="match status" value="1"/>
</dbReference>